<comment type="caution">
    <text evidence="1">The sequence shown here is derived from an EMBL/GenBank/DDBJ whole genome shotgun (WGS) entry which is preliminary data.</text>
</comment>
<dbReference type="CDD" id="cd00457">
    <property type="entry name" value="PEBP"/>
    <property type="match status" value="1"/>
</dbReference>
<dbReference type="Proteomes" id="UP001362999">
    <property type="component" value="Unassembled WGS sequence"/>
</dbReference>
<proteinExistence type="predicted"/>
<dbReference type="InterPro" id="IPR008914">
    <property type="entry name" value="PEBP"/>
</dbReference>
<dbReference type="AlphaFoldDB" id="A0AAW0C210"/>
<dbReference type="InterPro" id="IPR036610">
    <property type="entry name" value="PEBP-like_sf"/>
</dbReference>
<dbReference type="EMBL" id="JAWWNJ010000024">
    <property type="protein sequence ID" value="KAK7031653.1"/>
    <property type="molecule type" value="Genomic_DNA"/>
</dbReference>
<accession>A0AAW0C210</accession>
<evidence type="ECO:0000313" key="2">
    <source>
        <dbReference type="Proteomes" id="UP001362999"/>
    </source>
</evidence>
<protein>
    <submittedName>
        <fullName evidence="1">Phosphatidylethanolamine-binding protein</fullName>
    </submittedName>
</protein>
<gene>
    <name evidence="1" type="ORF">R3P38DRAFT_3393523</name>
</gene>
<evidence type="ECO:0000313" key="1">
    <source>
        <dbReference type="EMBL" id="KAK7031653.1"/>
    </source>
</evidence>
<organism evidence="1 2">
    <name type="scientific">Favolaschia claudopus</name>
    <dbReference type="NCBI Taxonomy" id="2862362"/>
    <lineage>
        <taxon>Eukaryota</taxon>
        <taxon>Fungi</taxon>
        <taxon>Dikarya</taxon>
        <taxon>Basidiomycota</taxon>
        <taxon>Agaricomycotina</taxon>
        <taxon>Agaricomycetes</taxon>
        <taxon>Agaricomycetidae</taxon>
        <taxon>Agaricales</taxon>
        <taxon>Marasmiineae</taxon>
        <taxon>Mycenaceae</taxon>
        <taxon>Favolaschia</taxon>
    </lineage>
</organism>
<dbReference type="Pfam" id="PF01161">
    <property type="entry name" value="PBP"/>
    <property type="match status" value="1"/>
</dbReference>
<sequence>MRPIVEVTLSWLLKNRRGRDAKLFYTRPAFAKHPEQTLIVTSPDCGETDAQLGVEYTADGKGKCPQLRWEWKADKAPGEGVDVKEWLLVSEDPDAPLAMPISHGVFGGIPPSKTSVEAVDFEIQDDSKALLKGGFHYGVTRRNVPYLPPRPLMNHGPHRYFYQVVALSEPLDPKLLSAKATREQIADAIVDKVLGWGMWVGSCERKWN</sequence>
<reference evidence="1 2" key="1">
    <citation type="journal article" date="2024" name="J Genomics">
        <title>Draft genome sequencing and assembly of Favolaschia claudopus CIRM-BRFM 2984 isolated from oak limbs.</title>
        <authorList>
            <person name="Navarro D."/>
            <person name="Drula E."/>
            <person name="Chaduli D."/>
            <person name="Cazenave R."/>
            <person name="Ahrendt S."/>
            <person name="Wang J."/>
            <person name="Lipzen A."/>
            <person name="Daum C."/>
            <person name="Barry K."/>
            <person name="Grigoriev I.V."/>
            <person name="Favel A."/>
            <person name="Rosso M.N."/>
            <person name="Martin F."/>
        </authorList>
    </citation>
    <scope>NUCLEOTIDE SEQUENCE [LARGE SCALE GENOMIC DNA]</scope>
    <source>
        <strain evidence="1 2">CIRM-BRFM 2984</strain>
    </source>
</reference>
<dbReference type="Gene3D" id="3.90.280.10">
    <property type="entry name" value="PEBP-like"/>
    <property type="match status" value="1"/>
</dbReference>
<dbReference type="SUPFAM" id="SSF49777">
    <property type="entry name" value="PEBP-like"/>
    <property type="match status" value="1"/>
</dbReference>
<dbReference type="InterPro" id="IPR049556">
    <property type="entry name" value="PhiB"/>
</dbReference>
<keyword evidence="2" id="KW-1185">Reference proteome</keyword>
<name>A0AAW0C210_9AGAR</name>